<dbReference type="PANTHER" id="PTHR12992">
    <property type="entry name" value="NUDIX HYDROLASE"/>
    <property type="match status" value="1"/>
</dbReference>
<comment type="cofactor">
    <cofactor evidence="1">
        <name>Mn(2+)</name>
        <dbReference type="ChEBI" id="CHEBI:29035"/>
    </cofactor>
</comment>
<dbReference type="Gene3D" id="3.90.79.10">
    <property type="entry name" value="Nucleoside Triphosphate Pyrophosphohydrolase"/>
    <property type="match status" value="1"/>
</dbReference>
<name>A0A9W6KXZ5_9PSEU</name>
<dbReference type="GO" id="GO:0010945">
    <property type="term" value="F:coenzyme A diphosphatase activity"/>
    <property type="evidence" value="ECO:0007669"/>
    <property type="project" value="InterPro"/>
</dbReference>
<reference evidence="9" key="2">
    <citation type="submission" date="2023-01" db="EMBL/GenBank/DDBJ databases">
        <authorList>
            <person name="Sun Q."/>
            <person name="Evtushenko L."/>
        </authorList>
    </citation>
    <scope>NUCLEOTIDE SEQUENCE</scope>
    <source>
        <strain evidence="9">VKM Ac-1069</strain>
    </source>
</reference>
<dbReference type="PROSITE" id="PS51462">
    <property type="entry name" value="NUDIX"/>
    <property type="match status" value="1"/>
</dbReference>
<reference evidence="9" key="1">
    <citation type="journal article" date="2014" name="Int. J. Syst. Evol. Microbiol.">
        <title>Complete genome sequence of Corynebacterium casei LMG S-19264T (=DSM 44701T), isolated from a smear-ripened cheese.</title>
        <authorList>
            <consortium name="US DOE Joint Genome Institute (JGI-PGF)"/>
            <person name="Walter F."/>
            <person name="Albersmeier A."/>
            <person name="Kalinowski J."/>
            <person name="Ruckert C."/>
        </authorList>
    </citation>
    <scope>NUCLEOTIDE SEQUENCE</scope>
    <source>
        <strain evidence="9">VKM Ac-1069</strain>
    </source>
</reference>
<comment type="caution">
    <text evidence="9">The sequence shown here is derived from an EMBL/GenBank/DDBJ whole genome shotgun (WGS) entry which is preliminary data.</text>
</comment>
<keyword evidence="4" id="KW-0378">Hydrolase</keyword>
<dbReference type="InterPro" id="IPR000086">
    <property type="entry name" value="NUDIX_hydrolase_dom"/>
</dbReference>
<comment type="cofactor">
    <cofactor evidence="2">
        <name>Mg(2+)</name>
        <dbReference type="ChEBI" id="CHEBI:18420"/>
    </cofactor>
</comment>
<evidence type="ECO:0000313" key="10">
    <source>
        <dbReference type="Proteomes" id="UP001143463"/>
    </source>
</evidence>
<evidence type="ECO:0000259" key="8">
    <source>
        <dbReference type="PROSITE" id="PS51462"/>
    </source>
</evidence>
<keyword evidence="5" id="KW-0460">Magnesium</keyword>
<dbReference type="PANTHER" id="PTHR12992:SF11">
    <property type="entry name" value="MITOCHONDRIAL COENZYME A DIPHOSPHATASE NUDT8"/>
    <property type="match status" value="1"/>
</dbReference>
<keyword evidence="3" id="KW-0479">Metal-binding</keyword>
<evidence type="ECO:0000256" key="3">
    <source>
        <dbReference type="ARBA" id="ARBA00022723"/>
    </source>
</evidence>
<keyword evidence="6" id="KW-0464">Manganese</keyword>
<evidence type="ECO:0000256" key="2">
    <source>
        <dbReference type="ARBA" id="ARBA00001946"/>
    </source>
</evidence>
<dbReference type="SUPFAM" id="SSF55811">
    <property type="entry name" value="Nudix"/>
    <property type="match status" value="1"/>
</dbReference>
<evidence type="ECO:0000256" key="5">
    <source>
        <dbReference type="ARBA" id="ARBA00022842"/>
    </source>
</evidence>
<feature type="compositionally biased region" description="Basic and acidic residues" evidence="7">
    <location>
        <begin position="221"/>
        <end position="234"/>
    </location>
</feature>
<organism evidence="9 10">
    <name type="scientific">Pseudonocardia halophobica</name>
    <dbReference type="NCBI Taxonomy" id="29401"/>
    <lineage>
        <taxon>Bacteria</taxon>
        <taxon>Bacillati</taxon>
        <taxon>Actinomycetota</taxon>
        <taxon>Actinomycetes</taxon>
        <taxon>Pseudonocardiales</taxon>
        <taxon>Pseudonocardiaceae</taxon>
        <taxon>Pseudonocardia</taxon>
    </lineage>
</organism>
<dbReference type="InterPro" id="IPR015797">
    <property type="entry name" value="NUDIX_hydrolase-like_dom_sf"/>
</dbReference>
<keyword evidence="10" id="KW-1185">Reference proteome</keyword>
<evidence type="ECO:0000256" key="6">
    <source>
        <dbReference type="ARBA" id="ARBA00023211"/>
    </source>
</evidence>
<gene>
    <name evidence="9" type="ORF">GCM10017577_03950</name>
</gene>
<protein>
    <submittedName>
        <fullName evidence="9">Coenzyme A pyrophosphatase</fullName>
    </submittedName>
</protein>
<evidence type="ECO:0000256" key="1">
    <source>
        <dbReference type="ARBA" id="ARBA00001936"/>
    </source>
</evidence>
<dbReference type="RefSeq" id="WP_037041897.1">
    <property type="nucleotide sequence ID" value="NZ_BAAAUZ010000015.1"/>
</dbReference>
<dbReference type="EMBL" id="BSFQ01000001">
    <property type="protein sequence ID" value="GLL09255.1"/>
    <property type="molecule type" value="Genomic_DNA"/>
</dbReference>
<feature type="domain" description="Nudix hydrolase" evidence="8">
    <location>
        <begin position="38"/>
        <end position="178"/>
    </location>
</feature>
<dbReference type="Pfam" id="PF00293">
    <property type="entry name" value="NUDIX"/>
    <property type="match status" value="1"/>
</dbReference>
<dbReference type="GO" id="GO:0046872">
    <property type="term" value="F:metal ion binding"/>
    <property type="evidence" value="ECO:0007669"/>
    <property type="project" value="UniProtKB-KW"/>
</dbReference>
<dbReference type="AlphaFoldDB" id="A0A9W6KXZ5"/>
<dbReference type="Proteomes" id="UP001143463">
    <property type="component" value="Unassembled WGS sequence"/>
</dbReference>
<proteinExistence type="predicted"/>
<evidence type="ECO:0000256" key="7">
    <source>
        <dbReference type="SAM" id="MobiDB-lite"/>
    </source>
</evidence>
<feature type="region of interest" description="Disordered" evidence="7">
    <location>
        <begin position="221"/>
        <end position="240"/>
    </location>
</feature>
<dbReference type="CDD" id="cd03426">
    <property type="entry name" value="NUDIX_CoAse_Nudt7"/>
    <property type="match status" value="1"/>
</dbReference>
<accession>A0A9W6KXZ5</accession>
<evidence type="ECO:0000256" key="4">
    <source>
        <dbReference type="ARBA" id="ARBA00022801"/>
    </source>
</evidence>
<sequence length="240" mass="24876">MTDVHPEAAPAFLEPLLGSLDSVEAYDLAPHRVPPPAGGPRAAVLMLFGESPQGPDVLLVERASTLRNHAGQVAFPGGRIDPGDAGPLGAALREAEEETGLDPAGVVPLALLPELFIPPSGFVVTPVLGYWAEPSAVHAVDPAETAAVVRVPVADLVDPANRITVHHPSGHRGPAFLVAGVLVWGFTGGLLSGLLDRAGWAHPWDESRVVDLGAAWSAARSARDGDRNGRRQDGQEAAGT</sequence>
<evidence type="ECO:0000313" key="9">
    <source>
        <dbReference type="EMBL" id="GLL09255.1"/>
    </source>
</evidence>
<dbReference type="InterPro" id="IPR045121">
    <property type="entry name" value="CoAse"/>
</dbReference>